<feature type="compositionally biased region" description="Low complexity" evidence="1">
    <location>
        <begin position="75"/>
        <end position="92"/>
    </location>
</feature>
<feature type="region of interest" description="Disordered" evidence="1">
    <location>
        <begin position="70"/>
        <end position="92"/>
    </location>
</feature>
<proteinExistence type="predicted"/>
<protein>
    <submittedName>
        <fullName evidence="2">Uncharacterized protein</fullName>
    </submittedName>
</protein>
<reference evidence="2 3" key="2">
    <citation type="journal article" date="2013" name="PLoS Genet.">
        <title>Comparative genome structure, secondary metabolite, and effector coding capacity across Cochliobolus pathogens.</title>
        <authorList>
            <person name="Condon B.J."/>
            <person name="Leng Y."/>
            <person name="Wu D."/>
            <person name="Bushley K.E."/>
            <person name="Ohm R.A."/>
            <person name="Otillar R."/>
            <person name="Martin J."/>
            <person name="Schackwitz W."/>
            <person name="Grimwood J."/>
            <person name="MohdZainudin N."/>
            <person name="Xue C."/>
            <person name="Wang R."/>
            <person name="Manning V.A."/>
            <person name="Dhillon B."/>
            <person name="Tu Z.J."/>
            <person name="Steffenson B.J."/>
            <person name="Salamov A."/>
            <person name="Sun H."/>
            <person name="Lowry S."/>
            <person name="LaButti K."/>
            <person name="Han J."/>
            <person name="Copeland A."/>
            <person name="Lindquist E."/>
            <person name="Barry K."/>
            <person name="Schmutz J."/>
            <person name="Baker S.E."/>
            <person name="Ciuffetti L.M."/>
            <person name="Grigoriev I.V."/>
            <person name="Zhong S."/>
            <person name="Turgeon B.G."/>
        </authorList>
    </citation>
    <scope>NUCLEOTIDE SEQUENCE [LARGE SCALE GENOMIC DNA]</scope>
    <source>
        <strain evidence="3">28A</strain>
    </source>
</reference>
<dbReference type="GeneID" id="19398816"/>
<dbReference type="OrthoDB" id="3693896at2759"/>
<dbReference type="AlphaFoldDB" id="R0IIK0"/>
<reference evidence="2 3" key="1">
    <citation type="journal article" date="2012" name="PLoS Pathog.">
        <title>Diverse lifestyles and strategies of plant pathogenesis encoded in the genomes of eighteen Dothideomycetes fungi.</title>
        <authorList>
            <person name="Ohm R.A."/>
            <person name="Feau N."/>
            <person name="Henrissat B."/>
            <person name="Schoch C.L."/>
            <person name="Horwitz B.A."/>
            <person name="Barry K.W."/>
            <person name="Condon B.J."/>
            <person name="Copeland A.C."/>
            <person name="Dhillon B."/>
            <person name="Glaser F."/>
            <person name="Hesse C.N."/>
            <person name="Kosti I."/>
            <person name="LaButti K."/>
            <person name="Lindquist E.A."/>
            <person name="Lucas S."/>
            <person name="Salamov A.A."/>
            <person name="Bradshaw R.E."/>
            <person name="Ciuffetti L."/>
            <person name="Hamelin R.C."/>
            <person name="Kema G.H.J."/>
            <person name="Lawrence C."/>
            <person name="Scott J.A."/>
            <person name="Spatafora J.W."/>
            <person name="Turgeon B.G."/>
            <person name="de Wit P.J.G.M."/>
            <person name="Zhong S."/>
            <person name="Goodwin S.B."/>
            <person name="Grigoriev I.V."/>
        </authorList>
    </citation>
    <scope>NUCLEOTIDE SEQUENCE [LARGE SCALE GENOMIC DNA]</scope>
    <source>
        <strain evidence="3">28A</strain>
    </source>
</reference>
<dbReference type="eggNOG" id="ENOG502TEFN">
    <property type="taxonomic scope" value="Eukaryota"/>
</dbReference>
<dbReference type="Proteomes" id="UP000016935">
    <property type="component" value="Unassembled WGS sequence"/>
</dbReference>
<feature type="compositionally biased region" description="Low complexity" evidence="1">
    <location>
        <begin position="14"/>
        <end position="25"/>
    </location>
</feature>
<keyword evidence="3" id="KW-1185">Reference proteome</keyword>
<dbReference type="EMBL" id="KB908703">
    <property type="protein sequence ID" value="EOA84761.1"/>
    <property type="molecule type" value="Genomic_DNA"/>
</dbReference>
<gene>
    <name evidence="2" type="ORF">SETTUDRAFT_163606</name>
</gene>
<accession>R0IIK0</accession>
<dbReference type="HOGENOM" id="CLU_1115578_0_0_1"/>
<name>R0IIK0_EXST2</name>
<evidence type="ECO:0000313" key="3">
    <source>
        <dbReference type="Proteomes" id="UP000016935"/>
    </source>
</evidence>
<evidence type="ECO:0000313" key="2">
    <source>
        <dbReference type="EMBL" id="EOA84761.1"/>
    </source>
</evidence>
<feature type="region of interest" description="Disordered" evidence="1">
    <location>
        <begin position="1"/>
        <end position="25"/>
    </location>
</feature>
<dbReference type="RefSeq" id="XP_008027314.1">
    <property type="nucleotide sequence ID" value="XM_008029123.1"/>
</dbReference>
<sequence>MTTISQPKRHTVYSHSSSGSRPSLRSFSACSVRSVKPYPQVFQGTDAVPQNQRVALQRVIDTHQALELKYEHEPLSTPTSTTSGRPMSSSSSMMSSEAFASDFSDIGLPQVEVRAFRYLLRLWDPNSYPADDEFDAAIAARRGQFEEQAIKHFMTRVALWHSDEKAGEGMTRSIFFFRRRAKSIRETLSATGDEAAKDDGSNDGLKKVTTREGLAQLVWTLLQDRSLLQESGLRQRCMDALKDMYHVTFTKEGGTLAM</sequence>
<evidence type="ECO:0000256" key="1">
    <source>
        <dbReference type="SAM" id="MobiDB-lite"/>
    </source>
</evidence>
<organism evidence="2 3">
    <name type="scientific">Exserohilum turcicum (strain 28A)</name>
    <name type="common">Northern leaf blight fungus</name>
    <name type="synonym">Setosphaeria turcica</name>
    <dbReference type="NCBI Taxonomy" id="671987"/>
    <lineage>
        <taxon>Eukaryota</taxon>
        <taxon>Fungi</taxon>
        <taxon>Dikarya</taxon>
        <taxon>Ascomycota</taxon>
        <taxon>Pezizomycotina</taxon>
        <taxon>Dothideomycetes</taxon>
        <taxon>Pleosporomycetidae</taxon>
        <taxon>Pleosporales</taxon>
        <taxon>Pleosporineae</taxon>
        <taxon>Pleosporaceae</taxon>
        <taxon>Exserohilum</taxon>
    </lineage>
</organism>